<evidence type="ECO:0000313" key="1">
    <source>
        <dbReference type="EMBL" id="KAF7506455.1"/>
    </source>
</evidence>
<dbReference type="EMBL" id="JAACFV010000086">
    <property type="protein sequence ID" value="KAF7506455.1"/>
    <property type="molecule type" value="Genomic_DNA"/>
</dbReference>
<reference evidence="1" key="1">
    <citation type="submission" date="2020-02" db="EMBL/GenBank/DDBJ databases">
        <authorList>
            <person name="Palmer J.M."/>
        </authorList>
    </citation>
    <scope>NUCLEOTIDE SEQUENCE</scope>
    <source>
        <strain evidence="1">EPUS1.4</strain>
        <tissue evidence="1">Thallus</tissue>
    </source>
</reference>
<dbReference type="Proteomes" id="UP000606974">
    <property type="component" value="Unassembled WGS sequence"/>
</dbReference>
<keyword evidence="2" id="KW-1185">Reference proteome</keyword>
<gene>
    <name evidence="1" type="ORF">GJ744_011705</name>
</gene>
<protein>
    <submittedName>
        <fullName evidence="1">Uncharacterized protein</fullName>
    </submittedName>
</protein>
<organism evidence="1 2">
    <name type="scientific">Endocarpon pusillum</name>
    <dbReference type="NCBI Taxonomy" id="364733"/>
    <lineage>
        <taxon>Eukaryota</taxon>
        <taxon>Fungi</taxon>
        <taxon>Dikarya</taxon>
        <taxon>Ascomycota</taxon>
        <taxon>Pezizomycotina</taxon>
        <taxon>Eurotiomycetes</taxon>
        <taxon>Chaetothyriomycetidae</taxon>
        <taxon>Verrucariales</taxon>
        <taxon>Verrucariaceae</taxon>
        <taxon>Endocarpon</taxon>
    </lineage>
</organism>
<proteinExistence type="predicted"/>
<comment type="caution">
    <text evidence="1">The sequence shown here is derived from an EMBL/GenBank/DDBJ whole genome shotgun (WGS) entry which is preliminary data.</text>
</comment>
<dbReference type="OrthoDB" id="3596604at2759"/>
<dbReference type="AlphaFoldDB" id="A0A8H7E2L8"/>
<name>A0A8H7E2L8_9EURO</name>
<accession>A0A8H7E2L8</accession>
<evidence type="ECO:0000313" key="2">
    <source>
        <dbReference type="Proteomes" id="UP000606974"/>
    </source>
</evidence>
<sequence length="107" mass="11621">MDSVINATYEALIISDGMARLAASAVGMGGRYATGHWQTALATVPPYAFGTAWEIHCQTAETVGAKMTEFAFVSVATIVSKKFQVQIDADGAVWYPYMIKKYLYDIG</sequence>